<dbReference type="Pfam" id="PF08242">
    <property type="entry name" value="Methyltransf_12"/>
    <property type="match status" value="1"/>
</dbReference>
<name>A0A177N8E0_9GAMM</name>
<organism evidence="5 6">
    <name type="scientific">Methylomonas koyamae</name>
    <dbReference type="NCBI Taxonomy" id="702114"/>
    <lineage>
        <taxon>Bacteria</taxon>
        <taxon>Pseudomonadati</taxon>
        <taxon>Pseudomonadota</taxon>
        <taxon>Gammaproteobacteria</taxon>
        <taxon>Methylococcales</taxon>
        <taxon>Methylococcaceae</taxon>
        <taxon>Methylomonas</taxon>
    </lineage>
</organism>
<evidence type="ECO:0000256" key="2">
    <source>
        <dbReference type="ARBA" id="ARBA00022679"/>
    </source>
</evidence>
<accession>A0A177N8E0</accession>
<dbReference type="InterPro" id="IPR029063">
    <property type="entry name" value="SAM-dependent_MTases_sf"/>
</dbReference>
<dbReference type="InterPro" id="IPR013217">
    <property type="entry name" value="Methyltransf_12"/>
</dbReference>
<gene>
    <name evidence="5" type="ORF">A1507_16345</name>
</gene>
<dbReference type="RefSeq" id="WP_064041293.1">
    <property type="nucleotide sequence ID" value="NZ_LUUJ01000095.1"/>
</dbReference>
<dbReference type="AlphaFoldDB" id="A0A177N8E0"/>
<dbReference type="OrthoDB" id="9772751at2"/>
<sequence>MGHAAEVESGQRFEFGENWARFLSDLSDEKIAAAEASLKRMLGVESLQGKTFLDAGSGSGLFSLAAARLGATVHSFDFDPSSVKCTERIKQLKFPDCERWRIESGSVLDQGYVSALGAFDVVYSWGVLHHTGDMAGAFANIAGCVKPGGLLFVAIYNDQGWVSRYWTWVKRLYNRSNIAKPVLIACHAPYLLGLRWLVRAISGRLSIERGMTIWYDMIDWLGGYPFEVAKPEQVFAYFRDRGFMLTEMTTCGGRMGCNEFVFRLASR</sequence>
<evidence type="ECO:0000256" key="3">
    <source>
        <dbReference type="ARBA" id="ARBA00022691"/>
    </source>
</evidence>
<reference evidence="5 6" key="1">
    <citation type="submission" date="2016-03" db="EMBL/GenBank/DDBJ databases">
        <authorList>
            <person name="Ploux O."/>
        </authorList>
    </citation>
    <scope>NUCLEOTIDE SEQUENCE [LARGE SCALE GENOMIC DNA]</scope>
    <source>
        <strain evidence="5 6">R-45378</strain>
    </source>
</reference>
<dbReference type="Proteomes" id="UP000077857">
    <property type="component" value="Unassembled WGS sequence"/>
</dbReference>
<evidence type="ECO:0000256" key="1">
    <source>
        <dbReference type="ARBA" id="ARBA00022603"/>
    </source>
</evidence>
<dbReference type="PANTHER" id="PTHR43464">
    <property type="entry name" value="METHYLTRANSFERASE"/>
    <property type="match status" value="1"/>
</dbReference>
<dbReference type="GO" id="GO:0008168">
    <property type="term" value="F:methyltransferase activity"/>
    <property type="evidence" value="ECO:0007669"/>
    <property type="project" value="UniProtKB-KW"/>
</dbReference>
<dbReference type="PANTHER" id="PTHR43464:SF19">
    <property type="entry name" value="UBIQUINONE BIOSYNTHESIS O-METHYLTRANSFERASE, MITOCHONDRIAL"/>
    <property type="match status" value="1"/>
</dbReference>
<keyword evidence="1 5" id="KW-0489">Methyltransferase</keyword>
<keyword evidence="2 5" id="KW-0808">Transferase</keyword>
<keyword evidence="3" id="KW-0949">S-adenosyl-L-methionine</keyword>
<dbReference type="GO" id="GO:0032259">
    <property type="term" value="P:methylation"/>
    <property type="evidence" value="ECO:0007669"/>
    <property type="project" value="UniProtKB-KW"/>
</dbReference>
<dbReference type="CDD" id="cd02440">
    <property type="entry name" value="AdoMet_MTases"/>
    <property type="match status" value="1"/>
</dbReference>
<feature type="domain" description="Methyltransferase type 12" evidence="4">
    <location>
        <begin position="53"/>
        <end position="151"/>
    </location>
</feature>
<proteinExistence type="predicted"/>
<evidence type="ECO:0000259" key="4">
    <source>
        <dbReference type="Pfam" id="PF08242"/>
    </source>
</evidence>
<protein>
    <submittedName>
        <fullName evidence="5">Methyltransferase type 12</fullName>
    </submittedName>
</protein>
<dbReference type="EMBL" id="LUUJ01000095">
    <property type="protein sequence ID" value="OAI13854.1"/>
    <property type="molecule type" value="Genomic_DNA"/>
</dbReference>
<evidence type="ECO:0000313" key="5">
    <source>
        <dbReference type="EMBL" id="OAI13854.1"/>
    </source>
</evidence>
<dbReference type="Gene3D" id="3.40.50.150">
    <property type="entry name" value="Vaccinia Virus protein VP39"/>
    <property type="match status" value="1"/>
</dbReference>
<comment type="caution">
    <text evidence="5">The sequence shown here is derived from an EMBL/GenBank/DDBJ whole genome shotgun (WGS) entry which is preliminary data.</text>
</comment>
<evidence type="ECO:0000313" key="6">
    <source>
        <dbReference type="Proteomes" id="UP000077857"/>
    </source>
</evidence>
<dbReference type="SUPFAM" id="SSF53335">
    <property type="entry name" value="S-adenosyl-L-methionine-dependent methyltransferases"/>
    <property type="match status" value="1"/>
</dbReference>